<feature type="transmembrane region" description="Helical" evidence="6">
    <location>
        <begin position="294"/>
        <end position="323"/>
    </location>
</feature>
<protein>
    <recommendedName>
        <fullName evidence="11">ABC3 transporter permease protein domain-containing protein</fullName>
    </recommendedName>
</protein>
<feature type="domain" description="MacB-like periplasmic core" evidence="8">
    <location>
        <begin position="18"/>
        <end position="220"/>
    </location>
</feature>
<evidence type="ECO:0000259" key="7">
    <source>
        <dbReference type="Pfam" id="PF02687"/>
    </source>
</evidence>
<dbReference type="AlphaFoldDB" id="A0A1F7S397"/>
<feature type="domain" description="ABC3 transporter permease C-terminal" evidence="7">
    <location>
        <begin position="256"/>
        <end position="370"/>
    </location>
</feature>
<evidence type="ECO:0000256" key="2">
    <source>
        <dbReference type="ARBA" id="ARBA00022475"/>
    </source>
</evidence>
<organism evidence="9 10">
    <name type="scientific">Candidatus Schekmanbacteria bacterium RBG_13_48_7</name>
    <dbReference type="NCBI Taxonomy" id="1817878"/>
    <lineage>
        <taxon>Bacteria</taxon>
        <taxon>Candidatus Schekmaniibacteriota</taxon>
    </lineage>
</organism>
<sequence length="378" mass="42907">MKFLGLIWINLKRRKIRSILTFLSIVVALFLFCTLQAVLETVNSQFKIGNENRLVVRNSISIIFDLPISYLNWLKSLPEVKSVSYTNWFGGIYIEERNFFPQFAVDPETFLSMYPELIIPEDQKIAFLKERTACIVGEGLMKKYGWKLNDTIHLKGTIFPGDWPFIIRGVYRPATEEFGDNMYFHWNYLYEKSERAANIGTYIIELKDTSQAANVARVIDEHYKNSSYSTLTQDEKVFLLSFVSLYGNIGLLLNTIGMAITFAILLVTSNTMIMSVRERIPEIAVMKTLGFTDFLVFILILAEAIFLCILGGLSGCLFARFLYNVTGFNASGFLPGFHVSFKTIITGMIVTVIVGFVSGIIPAWQSSRLSIVNALRKV</sequence>
<dbReference type="InterPro" id="IPR025857">
    <property type="entry name" value="MacB_PCD"/>
</dbReference>
<dbReference type="Pfam" id="PF02687">
    <property type="entry name" value="FtsX"/>
    <property type="match status" value="1"/>
</dbReference>
<evidence type="ECO:0000313" key="9">
    <source>
        <dbReference type="EMBL" id="OGL47758.1"/>
    </source>
</evidence>
<dbReference type="Pfam" id="PF12704">
    <property type="entry name" value="MacB_PCD"/>
    <property type="match status" value="1"/>
</dbReference>
<dbReference type="Proteomes" id="UP000179266">
    <property type="component" value="Unassembled WGS sequence"/>
</dbReference>
<evidence type="ECO:0000256" key="3">
    <source>
        <dbReference type="ARBA" id="ARBA00022692"/>
    </source>
</evidence>
<keyword evidence="5 6" id="KW-0472">Membrane</keyword>
<evidence type="ECO:0000256" key="6">
    <source>
        <dbReference type="SAM" id="Phobius"/>
    </source>
</evidence>
<evidence type="ECO:0000259" key="8">
    <source>
        <dbReference type="Pfam" id="PF12704"/>
    </source>
</evidence>
<evidence type="ECO:0000256" key="4">
    <source>
        <dbReference type="ARBA" id="ARBA00022989"/>
    </source>
</evidence>
<accession>A0A1F7S397</accession>
<dbReference type="GO" id="GO:0005886">
    <property type="term" value="C:plasma membrane"/>
    <property type="evidence" value="ECO:0007669"/>
    <property type="project" value="UniProtKB-SubCell"/>
</dbReference>
<dbReference type="InterPro" id="IPR003838">
    <property type="entry name" value="ABC3_permease_C"/>
</dbReference>
<evidence type="ECO:0008006" key="11">
    <source>
        <dbReference type="Google" id="ProtNLM"/>
    </source>
</evidence>
<comment type="subcellular location">
    <subcellularLocation>
        <location evidence="1">Cell membrane</location>
        <topology evidence="1">Multi-pass membrane protein</topology>
    </subcellularLocation>
</comment>
<reference evidence="9 10" key="1">
    <citation type="journal article" date="2016" name="Nat. Commun.">
        <title>Thousands of microbial genomes shed light on interconnected biogeochemical processes in an aquifer system.</title>
        <authorList>
            <person name="Anantharaman K."/>
            <person name="Brown C.T."/>
            <person name="Hug L.A."/>
            <person name="Sharon I."/>
            <person name="Castelle C.J."/>
            <person name="Probst A.J."/>
            <person name="Thomas B.C."/>
            <person name="Singh A."/>
            <person name="Wilkins M.J."/>
            <person name="Karaoz U."/>
            <person name="Brodie E.L."/>
            <person name="Williams K.H."/>
            <person name="Hubbard S.S."/>
            <person name="Banfield J.F."/>
        </authorList>
    </citation>
    <scope>NUCLEOTIDE SEQUENCE [LARGE SCALE GENOMIC DNA]</scope>
</reference>
<dbReference type="EMBL" id="MGDD01000057">
    <property type="protein sequence ID" value="OGL47758.1"/>
    <property type="molecule type" value="Genomic_DNA"/>
</dbReference>
<evidence type="ECO:0000313" key="10">
    <source>
        <dbReference type="Proteomes" id="UP000179266"/>
    </source>
</evidence>
<dbReference type="InterPro" id="IPR051125">
    <property type="entry name" value="ABC-4/HrtB_transporter"/>
</dbReference>
<comment type="caution">
    <text evidence="9">The sequence shown here is derived from an EMBL/GenBank/DDBJ whole genome shotgun (WGS) entry which is preliminary data.</text>
</comment>
<keyword evidence="3 6" id="KW-0812">Transmembrane</keyword>
<evidence type="ECO:0000256" key="5">
    <source>
        <dbReference type="ARBA" id="ARBA00023136"/>
    </source>
</evidence>
<feature type="transmembrane region" description="Helical" evidence="6">
    <location>
        <begin position="343"/>
        <end position="364"/>
    </location>
</feature>
<proteinExistence type="predicted"/>
<evidence type="ECO:0000256" key="1">
    <source>
        <dbReference type="ARBA" id="ARBA00004651"/>
    </source>
</evidence>
<name>A0A1F7S397_9BACT</name>
<dbReference type="PANTHER" id="PTHR43738">
    <property type="entry name" value="ABC TRANSPORTER, MEMBRANE PROTEIN"/>
    <property type="match status" value="1"/>
</dbReference>
<keyword evidence="2" id="KW-1003">Cell membrane</keyword>
<keyword evidence="4 6" id="KW-1133">Transmembrane helix</keyword>
<gene>
    <name evidence="9" type="ORF">A2161_05150</name>
</gene>
<dbReference type="PANTHER" id="PTHR43738:SF3">
    <property type="entry name" value="ABC TRANSPORTER PERMEASE"/>
    <property type="match status" value="1"/>
</dbReference>
<feature type="transmembrane region" description="Helical" evidence="6">
    <location>
        <begin position="251"/>
        <end position="273"/>
    </location>
</feature>